<feature type="chain" id="PRO_5004192225" description="DUF4397 domain-containing protein" evidence="1">
    <location>
        <begin position="28"/>
        <end position="130"/>
    </location>
</feature>
<geneLocation type="plasmid" evidence="3 4">
    <name>pDGEO01</name>
</geneLocation>
<dbReference type="EMBL" id="CP000358">
    <property type="protein sequence ID" value="ABF44271.1"/>
    <property type="molecule type" value="Genomic_DNA"/>
</dbReference>
<reference evidence="3" key="1">
    <citation type="submission" date="2006-04" db="EMBL/GenBank/DDBJ databases">
        <title>Complete sequence of plasmid1 pDGEO01 of Deinococcus geothermalis DSM 11300.</title>
        <authorList>
            <consortium name="US DOE Joint Genome Institute"/>
            <person name="Copeland A."/>
            <person name="Lucas S."/>
            <person name="Lapidus A."/>
            <person name="Barry K."/>
            <person name="Detter J.C."/>
            <person name="Glavina del Rio T."/>
            <person name="Hammon N."/>
            <person name="Israni S."/>
            <person name="Dalin E."/>
            <person name="Tice H."/>
            <person name="Pitluck S."/>
            <person name="Brettin T."/>
            <person name="Bruce D."/>
            <person name="Han C."/>
            <person name="Tapia R."/>
            <person name="Saunders E."/>
            <person name="Gilna P."/>
            <person name="Schmutz J."/>
            <person name="Larimer F."/>
            <person name="Land M."/>
            <person name="Hauser L."/>
            <person name="Kyrpides N."/>
            <person name="Kim E."/>
            <person name="Daly M.J."/>
            <person name="Fredrickson J.K."/>
            <person name="Makarova K.S."/>
            <person name="Gaidamakova E.K."/>
            <person name="Zhai M."/>
            <person name="Richardson P."/>
        </authorList>
    </citation>
    <scope>NUCLEOTIDE SEQUENCE</scope>
    <source>
        <strain evidence="3">DSM 11300</strain>
        <plasmid evidence="3">pDGEO01</plasmid>
    </source>
</reference>
<dbReference type="InterPro" id="IPR025510">
    <property type="entry name" value="DUF4397"/>
</dbReference>
<name>Q1J2L3_DEIGD</name>
<organism evidence="3 4">
    <name type="scientific">Deinococcus geothermalis (strain DSM 11300 / CIP 105573 / AG-3a)</name>
    <dbReference type="NCBI Taxonomy" id="319795"/>
    <lineage>
        <taxon>Bacteria</taxon>
        <taxon>Thermotogati</taxon>
        <taxon>Deinococcota</taxon>
        <taxon>Deinococci</taxon>
        <taxon>Deinococcales</taxon>
        <taxon>Deinococcaceae</taxon>
        <taxon>Deinococcus</taxon>
    </lineage>
</organism>
<keyword evidence="4" id="KW-1185">Reference proteome</keyword>
<dbReference type="RefSeq" id="WP_011525738.1">
    <property type="nucleotide sequence ID" value="NC_008010.2"/>
</dbReference>
<proteinExistence type="predicted"/>
<evidence type="ECO:0000256" key="1">
    <source>
        <dbReference type="SAM" id="SignalP"/>
    </source>
</evidence>
<evidence type="ECO:0000313" key="3">
    <source>
        <dbReference type="EMBL" id="ABF44271.1"/>
    </source>
</evidence>
<dbReference type="KEGG" id="dge:Dgeo_2842"/>
<dbReference type="AlphaFoldDB" id="Q1J2L3"/>
<dbReference type="Proteomes" id="UP000002431">
    <property type="component" value="Plasmid pDGEO01"/>
</dbReference>
<protein>
    <recommendedName>
        <fullName evidence="2">DUF4397 domain-containing protein</fullName>
    </recommendedName>
</protein>
<accession>Q1J2L3</accession>
<gene>
    <name evidence="3" type="ordered locus">Dgeo_2842</name>
</gene>
<dbReference type="Pfam" id="PF14344">
    <property type="entry name" value="DUF4397"/>
    <property type="match status" value="1"/>
</dbReference>
<dbReference type="HOGENOM" id="CLU_1934577_0_0_0"/>
<sequence length="130" mass="13368">MPVSKSMKALLLAALFTTATLGGSASAAQVYFQNTTAITQPVDVYVDGTLLFAGVPADTLALSPQELSSGVHQVVVTPAGVAPGQQDLLRQTLTLTSNNAVTLTFGTEQASPDHSRLSLALTTGNLAARQ</sequence>
<keyword evidence="1" id="KW-0732">Signal</keyword>
<feature type="signal peptide" evidence="1">
    <location>
        <begin position="1"/>
        <end position="27"/>
    </location>
</feature>
<keyword evidence="3" id="KW-0614">Plasmid</keyword>
<feature type="domain" description="DUF4397" evidence="2">
    <location>
        <begin position="28"/>
        <end position="111"/>
    </location>
</feature>
<evidence type="ECO:0000259" key="2">
    <source>
        <dbReference type="Pfam" id="PF14344"/>
    </source>
</evidence>
<evidence type="ECO:0000313" key="4">
    <source>
        <dbReference type="Proteomes" id="UP000002431"/>
    </source>
</evidence>